<evidence type="ECO:0000256" key="1">
    <source>
        <dbReference type="SAM" id="SignalP"/>
    </source>
</evidence>
<name>A0A399QXB7_9PROT</name>
<dbReference type="AlphaFoldDB" id="A0A399QXB7"/>
<feature type="domain" description="Beta-lactamase-related" evidence="2">
    <location>
        <begin position="38"/>
        <end position="356"/>
    </location>
</feature>
<feature type="chain" id="PRO_5017405768" evidence="1">
    <location>
        <begin position="30"/>
        <end position="379"/>
    </location>
</feature>
<dbReference type="SUPFAM" id="SSF56601">
    <property type="entry name" value="beta-lactamase/transpeptidase-like"/>
    <property type="match status" value="1"/>
</dbReference>
<dbReference type="PANTHER" id="PTHR46825">
    <property type="entry name" value="D-ALANYL-D-ALANINE-CARBOXYPEPTIDASE/ENDOPEPTIDASE AMPH"/>
    <property type="match status" value="1"/>
</dbReference>
<dbReference type="Proteomes" id="UP000265431">
    <property type="component" value="Unassembled WGS sequence"/>
</dbReference>
<proteinExistence type="predicted"/>
<evidence type="ECO:0000313" key="3">
    <source>
        <dbReference type="EMBL" id="RIJ23568.1"/>
    </source>
</evidence>
<dbReference type="Gene3D" id="3.40.710.10">
    <property type="entry name" value="DD-peptidase/beta-lactamase superfamily"/>
    <property type="match status" value="1"/>
</dbReference>
<keyword evidence="4" id="KW-1185">Reference proteome</keyword>
<reference evidence="3 4" key="1">
    <citation type="submission" date="2018-08" db="EMBL/GenBank/DDBJ databases">
        <title>Henriciella mobilis sp. nov., isolated from seawater.</title>
        <authorList>
            <person name="Cheng H."/>
            <person name="Wu Y.-H."/>
            <person name="Xu X.-W."/>
            <person name="Guo L.-L."/>
        </authorList>
    </citation>
    <scope>NUCLEOTIDE SEQUENCE [LARGE SCALE GENOMIC DNA]</scope>
    <source>
        <strain evidence="3 4">CCUG66934</strain>
    </source>
</reference>
<protein>
    <submittedName>
        <fullName evidence="3">Class A beta-lactamase-related serine hydrolase</fullName>
    </submittedName>
</protein>
<dbReference type="InterPro" id="IPR012338">
    <property type="entry name" value="Beta-lactam/transpept-like"/>
</dbReference>
<dbReference type="GO" id="GO:0016787">
    <property type="term" value="F:hydrolase activity"/>
    <property type="evidence" value="ECO:0007669"/>
    <property type="project" value="UniProtKB-KW"/>
</dbReference>
<evidence type="ECO:0000259" key="2">
    <source>
        <dbReference type="Pfam" id="PF00144"/>
    </source>
</evidence>
<dbReference type="Pfam" id="PF00144">
    <property type="entry name" value="Beta-lactamase"/>
    <property type="match status" value="1"/>
</dbReference>
<dbReference type="InterPro" id="IPR001466">
    <property type="entry name" value="Beta-lactam-related"/>
</dbReference>
<dbReference type="InterPro" id="IPR050491">
    <property type="entry name" value="AmpC-like"/>
</dbReference>
<keyword evidence="3" id="KW-0378">Hydrolase</keyword>
<accession>A0A399QXB7</accession>
<keyword evidence="1" id="KW-0732">Signal</keyword>
<organism evidence="3 4">
    <name type="scientific">Henriciella barbarensis</name>
    <dbReference type="NCBI Taxonomy" id="86342"/>
    <lineage>
        <taxon>Bacteria</taxon>
        <taxon>Pseudomonadati</taxon>
        <taxon>Pseudomonadota</taxon>
        <taxon>Alphaproteobacteria</taxon>
        <taxon>Hyphomonadales</taxon>
        <taxon>Hyphomonadaceae</taxon>
        <taxon>Henriciella</taxon>
    </lineage>
</organism>
<sequence>MAGRSLPFQFVKAAALSAAFSLFASPVLAAPVAPAWLDEQVEQIHEEYGLIALGAGVLKVGGEPVVAAAGTESSNSNTPVAKGASWHIGSNTKALTALLYGRLVEQGVAEWGTSVASLFDDEVNSIDPAWDEVTIEDLFAHRSGAGQIGPVWLLSRASDESPLTEQRLATVRARLAERPPGETGAFEYSNLNYIIAGSAIEVITGLRWEEAIREHIFETEGGDWADGWGFGAPQSGPIGHNTVFGFKVAAGRGSGADNPPALGPAGTAHAPIKSHLRLLAQFVDERSTIMTEATRQKLLAPWPDQQADYAMGWGVGTREGLGGIYAHRGSNTMWLSHVELVPQEDTVLIVNTNLYTDTSIEAVGALVSAIEAQLAASAD</sequence>
<comment type="caution">
    <text evidence="3">The sequence shown here is derived from an EMBL/GenBank/DDBJ whole genome shotgun (WGS) entry which is preliminary data.</text>
</comment>
<evidence type="ECO:0000313" key="4">
    <source>
        <dbReference type="Proteomes" id="UP000265431"/>
    </source>
</evidence>
<gene>
    <name evidence="3" type="ORF">D1224_04700</name>
</gene>
<feature type="signal peptide" evidence="1">
    <location>
        <begin position="1"/>
        <end position="29"/>
    </location>
</feature>
<dbReference type="PANTHER" id="PTHR46825:SF9">
    <property type="entry name" value="BETA-LACTAMASE-RELATED DOMAIN-CONTAINING PROTEIN"/>
    <property type="match status" value="1"/>
</dbReference>
<dbReference type="OrthoDB" id="5377431at2"/>
<dbReference type="EMBL" id="QWGB01000005">
    <property type="protein sequence ID" value="RIJ23568.1"/>
    <property type="molecule type" value="Genomic_DNA"/>
</dbReference>